<evidence type="ECO:0000313" key="3">
    <source>
        <dbReference type="Proteomes" id="UP000602198"/>
    </source>
</evidence>
<comment type="caution">
    <text evidence="2">The sequence shown here is derived from an EMBL/GenBank/DDBJ whole genome shotgun (WGS) entry which is preliminary data.</text>
</comment>
<dbReference type="InterPro" id="IPR050266">
    <property type="entry name" value="AB_hydrolase_sf"/>
</dbReference>
<dbReference type="Proteomes" id="UP000602198">
    <property type="component" value="Unassembled WGS sequence"/>
</dbReference>
<dbReference type="PANTHER" id="PTHR43798">
    <property type="entry name" value="MONOACYLGLYCEROL LIPASE"/>
    <property type="match status" value="1"/>
</dbReference>
<proteinExistence type="predicted"/>
<dbReference type="GO" id="GO:0016787">
    <property type="term" value="F:hydrolase activity"/>
    <property type="evidence" value="ECO:0007669"/>
    <property type="project" value="UniProtKB-KW"/>
</dbReference>
<dbReference type="InterPro" id="IPR000073">
    <property type="entry name" value="AB_hydrolase_1"/>
</dbReference>
<dbReference type="EMBL" id="JAERRJ010000001">
    <property type="protein sequence ID" value="MBL1073027.1"/>
    <property type="molecule type" value="Genomic_DNA"/>
</dbReference>
<protein>
    <submittedName>
        <fullName evidence="2">Alpha/beta fold hydrolase</fullName>
    </submittedName>
</protein>
<dbReference type="RefSeq" id="WP_201942420.1">
    <property type="nucleotide sequence ID" value="NZ_JAERRJ010000001.1"/>
</dbReference>
<keyword evidence="2" id="KW-0378">Hydrolase</keyword>
<sequence length="273" mass="28699">MVQVVPTGSTPEPQLRTGRGEPLLLLHGALLTWESWIPALDDLAADHDLLALTLPGHHGGPDAARPATIVSLADHAERALDAAGWDTAHLAGNSLGGWLALELAARGRARTVTAIAPAGLWRTPDAADSLLRKFRTFGPLIGLDTDAPPARPSLIRSLLLPLLAHRPGTVPNHVAKAMAAAPANCTIVEEIAEDPDLPTGFTGLDTLTVPVTILLPEHDRVLPPHIYAPLAPTPTREIRHLPGVGHIPMLEAPALITAEIRATVTRAAAARTA</sequence>
<organism evidence="2 3">
    <name type="scientific">Nocardia acididurans</name>
    <dbReference type="NCBI Taxonomy" id="2802282"/>
    <lineage>
        <taxon>Bacteria</taxon>
        <taxon>Bacillati</taxon>
        <taxon>Actinomycetota</taxon>
        <taxon>Actinomycetes</taxon>
        <taxon>Mycobacteriales</taxon>
        <taxon>Nocardiaceae</taxon>
        <taxon>Nocardia</taxon>
    </lineage>
</organism>
<dbReference type="InterPro" id="IPR029058">
    <property type="entry name" value="AB_hydrolase_fold"/>
</dbReference>
<reference evidence="2 3" key="1">
    <citation type="submission" date="2021-01" db="EMBL/GenBank/DDBJ databases">
        <title>WGS of actinomycetes isolated from Thailand.</title>
        <authorList>
            <person name="Thawai C."/>
        </authorList>
    </citation>
    <scope>NUCLEOTIDE SEQUENCE [LARGE SCALE GENOMIC DNA]</scope>
    <source>
        <strain evidence="2 3">LPG 2</strain>
    </source>
</reference>
<evidence type="ECO:0000259" key="1">
    <source>
        <dbReference type="Pfam" id="PF12697"/>
    </source>
</evidence>
<accession>A0ABS1LXG1</accession>
<feature type="domain" description="AB hydrolase-1" evidence="1">
    <location>
        <begin position="23"/>
        <end position="256"/>
    </location>
</feature>
<evidence type="ECO:0000313" key="2">
    <source>
        <dbReference type="EMBL" id="MBL1073027.1"/>
    </source>
</evidence>
<dbReference type="Pfam" id="PF12697">
    <property type="entry name" value="Abhydrolase_6"/>
    <property type="match status" value="1"/>
</dbReference>
<keyword evidence="3" id="KW-1185">Reference proteome</keyword>
<dbReference type="SUPFAM" id="SSF53474">
    <property type="entry name" value="alpha/beta-Hydrolases"/>
    <property type="match status" value="1"/>
</dbReference>
<name>A0ABS1LXG1_9NOCA</name>
<dbReference type="Gene3D" id="3.40.50.1820">
    <property type="entry name" value="alpha/beta hydrolase"/>
    <property type="match status" value="1"/>
</dbReference>
<gene>
    <name evidence="2" type="ORF">JK358_01330</name>
</gene>